<evidence type="ECO:0000256" key="6">
    <source>
        <dbReference type="SAM" id="SignalP"/>
    </source>
</evidence>
<dbReference type="SMART" id="SM00848">
    <property type="entry name" value="Inhibitor_I29"/>
    <property type="match status" value="1"/>
</dbReference>
<feature type="domain" description="Cathepsin propeptide inhibitor" evidence="7">
    <location>
        <begin position="61"/>
        <end position="117"/>
    </location>
</feature>
<evidence type="ECO:0000256" key="5">
    <source>
        <dbReference type="ARBA" id="ARBA00023157"/>
    </source>
</evidence>
<evidence type="ECO:0000259" key="7">
    <source>
        <dbReference type="SMART" id="SM00848"/>
    </source>
</evidence>
<evidence type="ECO:0000256" key="2">
    <source>
        <dbReference type="ARBA" id="ARBA00022670"/>
    </source>
</evidence>
<dbReference type="Pfam" id="PF00112">
    <property type="entry name" value="Peptidase_C1"/>
    <property type="match status" value="1"/>
</dbReference>
<evidence type="ECO:0000313" key="8">
    <source>
        <dbReference type="EMBL" id="TYH08580.1"/>
    </source>
</evidence>
<dbReference type="Pfam" id="PF08246">
    <property type="entry name" value="Inhibitor_I29"/>
    <property type="match status" value="1"/>
</dbReference>
<comment type="similarity">
    <text evidence="1">Belongs to the peptidase C1 family.</text>
</comment>
<gene>
    <name evidence="8" type="ORF">ES288_A07G027300v1</name>
</gene>
<keyword evidence="9" id="KW-1185">Reference proteome</keyword>
<dbReference type="Proteomes" id="UP000323506">
    <property type="component" value="Chromosome A07"/>
</dbReference>
<sequence>MAHRMAFPLFIVSHFLFVGLILAETFSAAASEVDPLIRQVTDVHDDGTEPQQLLTAAEHRFSLFKARFNKSYGSKAEHDYRFKVFRSNLRRAVRHQKLDPSATHGVTQFSDLTPGEFRKRFLGLNRRLRLPKDANQAPILPTNNLPEDFDWREKGAVTAVKNQGTCGSCWSFSTTGA</sequence>
<evidence type="ECO:0000256" key="4">
    <source>
        <dbReference type="ARBA" id="ARBA00022807"/>
    </source>
</evidence>
<dbReference type="EMBL" id="CM017694">
    <property type="protein sequence ID" value="TYH08580.1"/>
    <property type="molecule type" value="Genomic_DNA"/>
</dbReference>
<feature type="chain" id="PRO_5022754483" description="Cathepsin propeptide inhibitor domain-containing protein" evidence="6">
    <location>
        <begin position="24"/>
        <end position="177"/>
    </location>
</feature>
<dbReference type="AlphaFoldDB" id="A0A5D2FT61"/>
<name>A0A5D2FT61_GOSDA</name>
<dbReference type="InterPro" id="IPR038765">
    <property type="entry name" value="Papain-like_cys_pep_sf"/>
</dbReference>
<evidence type="ECO:0000256" key="1">
    <source>
        <dbReference type="ARBA" id="ARBA00008455"/>
    </source>
</evidence>
<dbReference type="Gene3D" id="3.90.70.10">
    <property type="entry name" value="Cysteine proteinases"/>
    <property type="match status" value="1"/>
</dbReference>
<dbReference type="InterPro" id="IPR013128">
    <property type="entry name" value="Peptidase_C1A"/>
</dbReference>
<accession>A0A5D2FT61</accession>
<dbReference type="PROSITE" id="PS00139">
    <property type="entry name" value="THIOL_PROTEASE_CYS"/>
    <property type="match status" value="1"/>
</dbReference>
<keyword evidence="2" id="KW-0645">Protease</keyword>
<protein>
    <recommendedName>
        <fullName evidence="7">Cathepsin propeptide inhibitor domain-containing protein</fullName>
    </recommendedName>
</protein>
<dbReference type="SUPFAM" id="SSF54001">
    <property type="entry name" value="Cysteine proteinases"/>
    <property type="match status" value="1"/>
</dbReference>
<evidence type="ECO:0000256" key="3">
    <source>
        <dbReference type="ARBA" id="ARBA00022801"/>
    </source>
</evidence>
<dbReference type="InterPro" id="IPR000668">
    <property type="entry name" value="Peptidase_C1A_C"/>
</dbReference>
<feature type="signal peptide" evidence="6">
    <location>
        <begin position="1"/>
        <end position="23"/>
    </location>
</feature>
<dbReference type="Gene3D" id="1.10.287.2250">
    <property type="match status" value="1"/>
</dbReference>
<keyword evidence="3" id="KW-0378">Hydrolase</keyword>
<keyword evidence="5" id="KW-1015">Disulfide bond</keyword>
<evidence type="ECO:0000313" key="9">
    <source>
        <dbReference type="Proteomes" id="UP000323506"/>
    </source>
</evidence>
<keyword evidence="4" id="KW-0788">Thiol protease</keyword>
<reference evidence="8 9" key="1">
    <citation type="submission" date="2019-06" db="EMBL/GenBank/DDBJ databases">
        <title>WGS assembly of Gossypium darwinii.</title>
        <authorList>
            <person name="Chen Z.J."/>
            <person name="Sreedasyam A."/>
            <person name="Ando A."/>
            <person name="Song Q."/>
            <person name="De L."/>
            <person name="Hulse-Kemp A."/>
            <person name="Ding M."/>
            <person name="Ye W."/>
            <person name="Kirkbride R."/>
            <person name="Jenkins J."/>
            <person name="Plott C."/>
            <person name="Lovell J."/>
            <person name="Lin Y.-M."/>
            <person name="Vaughn R."/>
            <person name="Liu B."/>
            <person name="Li W."/>
            <person name="Simpson S."/>
            <person name="Scheffler B."/>
            <person name="Saski C."/>
            <person name="Grover C."/>
            <person name="Hu G."/>
            <person name="Conover J."/>
            <person name="Carlson J."/>
            <person name="Shu S."/>
            <person name="Boston L."/>
            <person name="Williams M."/>
            <person name="Peterson D."/>
            <person name="Mcgee K."/>
            <person name="Jones D."/>
            <person name="Wendel J."/>
            <person name="Stelly D."/>
            <person name="Grimwood J."/>
            <person name="Schmutz J."/>
        </authorList>
    </citation>
    <scope>NUCLEOTIDE SEQUENCE [LARGE SCALE GENOMIC DNA]</scope>
    <source>
        <strain evidence="8">1808015.09</strain>
    </source>
</reference>
<dbReference type="GO" id="GO:0006508">
    <property type="term" value="P:proteolysis"/>
    <property type="evidence" value="ECO:0007669"/>
    <property type="project" value="UniProtKB-KW"/>
</dbReference>
<organism evidence="8 9">
    <name type="scientific">Gossypium darwinii</name>
    <name type="common">Darwin's cotton</name>
    <name type="synonym">Gossypium barbadense var. darwinii</name>
    <dbReference type="NCBI Taxonomy" id="34276"/>
    <lineage>
        <taxon>Eukaryota</taxon>
        <taxon>Viridiplantae</taxon>
        <taxon>Streptophyta</taxon>
        <taxon>Embryophyta</taxon>
        <taxon>Tracheophyta</taxon>
        <taxon>Spermatophyta</taxon>
        <taxon>Magnoliopsida</taxon>
        <taxon>eudicotyledons</taxon>
        <taxon>Gunneridae</taxon>
        <taxon>Pentapetalae</taxon>
        <taxon>rosids</taxon>
        <taxon>malvids</taxon>
        <taxon>Malvales</taxon>
        <taxon>Malvaceae</taxon>
        <taxon>Malvoideae</taxon>
        <taxon>Gossypium</taxon>
    </lineage>
</organism>
<proteinExistence type="inferred from homology"/>
<keyword evidence="6" id="KW-0732">Signal</keyword>
<dbReference type="GO" id="GO:0008234">
    <property type="term" value="F:cysteine-type peptidase activity"/>
    <property type="evidence" value="ECO:0007669"/>
    <property type="project" value="UniProtKB-KW"/>
</dbReference>
<dbReference type="InterPro" id="IPR000169">
    <property type="entry name" value="Pept_cys_AS"/>
</dbReference>
<dbReference type="InterPro" id="IPR013201">
    <property type="entry name" value="Prot_inhib_I29"/>
</dbReference>
<dbReference type="PANTHER" id="PTHR12411">
    <property type="entry name" value="CYSTEINE PROTEASE FAMILY C1-RELATED"/>
    <property type="match status" value="1"/>
</dbReference>